<keyword evidence="2 5" id="KW-0812">Transmembrane</keyword>
<feature type="transmembrane region" description="Helical" evidence="5">
    <location>
        <begin position="42"/>
        <end position="61"/>
    </location>
</feature>
<dbReference type="OrthoDB" id="9811701at2"/>
<dbReference type="AlphaFoldDB" id="A0A1T4KDW5"/>
<dbReference type="Proteomes" id="UP000190102">
    <property type="component" value="Unassembled WGS sequence"/>
</dbReference>
<evidence type="ECO:0000313" key="6">
    <source>
        <dbReference type="EMBL" id="SJZ40557.1"/>
    </source>
</evidence>
<dbReference type="PANTHER" id="PTHR30249">
    <property type="entry name" value="PUTATIVE SEROTONIN TRANSPORTER"/>
    <property type="match status" value="1"/>
</dbReference>
<dbReference type="PANTHER" id="PTHR30249:SF0">
    <property type="entry name" value="PLASTIDAL GLYCOLATE_GLYCERATE TRANSLOCATOR 1, CHLOROPLASTIC"/>
    <property type="match status" value="1"/>
</dbReference>
<dbReference type="GO" id="GO:0016020">
    <property type="term" value="C:membrane"/>
    <property type="evidence" value="ECO:0007669"/>
    <property type="project" value="UniProtKB-SubCell"/>
</dbReference>
<reference evidence="7" key="1">
    <citation type="submission" date="2017-02" db="EMBL/GenBank/DDBJ databases">
        <authorList>
            <person name="Varghese N."/>
            <person name="Submissions S."/>
        </authorList>
    </citation>
    <scope>NUCLEOTIDE SEQUENCE [LARGE SCALE GENOMIC DNA]</scope>
    <source>
        <strain evidence="7">ATCC BAA-34</strain>
    </source>
</reference>
<comment type="subcellular location">
    <subcellularLocation>
        <location evidence="1">Membrane</location>
        <topology evidence="1">Multi-pass membrane protein</topology>
    </subcellularLocation>
</comment>
<dbReference type="STRING" id="115783.SAMN02745119_00499"/>
<evidence type="ECO:0000256" key="4">
    <source>
        <dbReference type="ARBA" id="ARBA00023136"/>
    </source>
</evidence>
<evidence type="ECO:0000256" key="3">
    <source>
        <dbReference type="ARBA" id="ARBA00022989"/>
    </source>
</evidence>
<feature type="transmembrane region" description="Helical" evidence="5">
    <location>
        <begin position="73"/>
        <end position="91"/>
    </location>
</feature>
<dbReference type="InterPro" id="IPR007300">
    <property type="entry name" value="CidB/LrgB"/>
</dbReference>
<feature type="transmembrane region" description="Helical" evidence="5">
    <location>
        <begin position="103"/>
        <end position="125"/>
    </location>
</feature>
<evidence type="ECO:0000256" key="1">
    <source>
        <dbReference type="ARBA" id="ARBA00004141"/>
    </source>
</evidence>
<dbReference type="RefSeq" id="WP_078788782.1">
    <property type="nucleotide sequence ID" value="NZ_FUWR01000001.1"/>
</dbReference>
<keyword evidence="3 5" id="KW-1133">Transmembrane helix</keyword>
<gene>
    <name evidence="6" type="ORF">SAMN02745119_00499</name>
</gene>
<feature type="transmembrane region" description="Helical" evidence="5">
    <location>
        <begin position="17"/>
        <end position="35"/>
    </location>
</feature>
<feature type="transmembrane region" description="Helical" evidence="5">
    <location>
        <begin position="155"/>
        <end position="178"/>
    </location>
</feature>
<feature type="transmembrane region" description="Helical" evidence="5">
    <location>
        <begin position="213"/>
        <end position="238"/>
    </location>
</feature>
<evidence type="ECO:0000256" key="5">
    <source>
        <dbReference type="SAM" id="Phobius"/>
    </source>
</evidence>
<keyword evidence="4 5" id="KW-0472">Membrane</keyword>
<evidence type="ECO:0000313" key="7">
    <source>
        <dbReference type="Proteomes" id="UP000190102"/>
    </source>
</evidence>
<proteinExistence type="predicted"/>
<evidence type="ECO:0000256" key="2">
    <source>
        <dbReference type="ARBA" id="ARBA00022692"/>
    </source>
</evidence>
<sequence>MSGDITQLWVYLSTSPLLWLTVTLLAYQLGVWVFQRFGFSPILNPVLTAVLVLVILLKLTGTEYQAYFKGAQFIHFLLGPATVALAIPLYREVATIRKTFVPILISLVIGSLAAMVSAVGIAWALGGERLLLLTLAPKSVTTPIAMGISEQIGGLPALTAVAVVLTGITGAVIGDLVLNWMRVHDETARGMAFGVASHGIGTAHAMQKSRVSGAFSALAMALNGLLTALLLPVLVSLLR</sequence>
<accession>A0A1T4KDW5</accession>
<name>A0A1T4KDW5_9BACT</name>
<keyword evidence="7" id="KW-1185">Reference proteome</keyword>
<organism evidence="6 7">
    <name type="scientific">Trichlorobacter thiogenes</name>
    <dbReference type="NCBI Taxonomy" id="115783"/>
    <lineage>
        <taxon>Bacteria</taxon>
        <taxon>Pseudomonadati</taxon>
        <taxon>Thermodesulfobacteriota</taxon>
        <taxon>Desulfuromonadia</taxon>
        <taxon>Geobacterales</taxon>
        <taxon>Geobacteraceae</taxon>
        <taxon>Trichlorobacter</taxon>
    </lineage>
</organism>
<protein>
    <submittedName>
        <fullName evidence="6">TIGR00659 family protein</fullName>
    </submittedName>
</protein>
<dbReference type="EMBL" id="FUWR01000001">
    <property type="protein sequence ID" value="SJZ40557.1"/>
    <property type="molecule type" value="Genomic_DNA"/>
</dbReference>
<dbReference type="Pfam" id="PF04172">
    <property type="entry name" value="LrgB"/>
    <property type="match status" value="1"/>
</dbReference>